<dbReference type="PANTHER" id="PTHR48050:SF13">
    <property type="entry name" value="STEROL 3-BETA-GLUCOSYLTRANSFERASE UGT80A2"/>
    <property type="match status" value="1"/>
</dbReference>
<evidence type="ECO:0000313" key="2">
    <source>
        <dbReference type="Proteomes" id="UP000248857"/>
    </source>
</evidence>
<dbReference type="CDD" id="cd03784">
    <property type="entry name" value="GT1_Gtf-like"/>
    <property type="match status" value="1"/>
</dbReference>
<evidence type="ECO:0000313" key="1">
    <source>
        <dbReference type="EMBL" id="PZD70301.1"/>
    </source>
</evidence>
<keyword evidence="1" id="KW-0808">Transferase</keyword>
<dbReference type="SUPFAM" id="SSF53756">
    <property type="entry name" value="UDP-Glycosyltransferase/glycogen phosphorylase"/>
    <property type="match status" value="1"/>
</dbReference>
<dbReference type="GO" id="GO:0008194">
    <property type="term" value="F:UDP-glycosyltransferase activity"/>
    <property type="evidence" value="ECO:0007669"/>
    <property type="project" value="InterPro"/>
</dbReference>
<dbReference type="EMBL" id="PQWO01000044">
    <property type="protein sequence ID" value="PZD70301.1"/>
    <property type="molecule type" value="Genomic_DNA"/>
</dbReference>
<name>A0A2W1JLZ0_9CYAN</name>
<dbReference type="FunFam" id="3.40.50.2000:FF:000072">
    <property type="entry name" value="Glycosyl transferase"/>
    <property type="match status" value="1"/>
</dbReference>
<dbReference type="AlphaFoldDB" id="A0A2W1JLZ0"/>
<dbReference type="RefSeq" id="WP_110989139.1">
    <property type="nucleotide sequence ID" value="NZ_CAWNWM010000044.1"/>
</dbReference>
<dbReference type="Gene3D" id="3.40.50.2000">
    <property type="entry name" value="Glycogen Phosphorylase B"/>
    <property type="match status" value="2"/>
</dbReference>
<sequence>MTHIGILCPTLNGHLNPMMALGHELKRRGHRITIVGLLDGKSKVLAAGLEFLAIGEVKFPFGSTSQSLDKLGQLSGIAAFRYSIELMKQATATLLEEAPAALQNMGVEILLIDQALVGGSSIAQRLDLPFISVACALMFNQDSNVPPFFTSWRYSATWWARLRNQIGYQLLSILAQPSTRQIATYRQQWNLPSLKHQNDFYSPLAQICQQPAEFEYPRQSLPAHFYFTGPYSDQNTREPVDFPFDQLTGQPLIYASLGTLQNRLLGTFEIIAEACQVLNVQLVIALGGGSTPESLPILPGSPLVVGYAPQLELLQRATLTITHAGMNTVLESLSNGVPMVAIPITNDQPGVAARIAWTGAGEVVTLKDLTVSRLRSTIRRVLVMKSYRNNAVRLQKAMQTAGGANQAADVIEQVIATEQAVSVQIQASGSFAMSNR</sequence>
<dbReference type="GO" id="GO:0016758">
    <property type="term" value="F:hexosyltransferase activity"/>
    <property type="evidence" value="ECO:0007669"/>
    <property type="project" value="UniProtKB-ARBA"/>
</dbReference>
<dbReference type="OrthoDB" id="9805366at2"/>
<dbReference type="Proteomes" id="UP000248857">
    <property type="component" value="Unassembled WGS sequence"/>
</dbReference>
<organism evidence="1 2">
    <name type="scientific">Acaryochloris thomasi RCC1774</name>
    <dbReference type="NCBI Taxonomy" id="1764569"/>
    <lineage>
        <taxon>Bacteria</taxon>
        <taxon>Bacillati</taxon>
        <taxon>Cyanobacteriota</taxon>
        <taxon>Cyanophyceae</taxon>
        <taxon>Acaryochloridales</taxon>
        <taxon>Acaryochloridaceae</taxon>
        <taxon>Acaryochloris</taxon>
        <taxon>Acaryochloris thomasi</taxon>
    </lineage>
</organism>
<dbReference type="InterPro" id="IPR050426">
    <property type="entry name" value="Glycosyltransferase_28"/>
</dbReference>
<keyword evidence="1" id="KW-0328">Glycosyltransferase</keyword>
<keyword evidence="2" id="KW-1185">Reference proteome</keyword>
<comment type="caution">
    <text evidence="1">The sequence shown here is derived from an EMBL/GenBank/DDBJ whole genome shotgun (WGS) entry which is preliminary data.</text>
</comment>
<dbReference type="GO" id="GO:0017000">
    <property type="term" value="P:antibiotic biosynthetic process"/>
    <property type="evidence" value="ECO:0007669"/>
    <property type="project" value="UniProtKB-ARBA"/>
</dbReference>
<dbReference type="InterPro" id="IPR002213">
    <property type="entry name" value="UDP_glucos_trans"/>
</dbReference>
<accession>A0A2W1JLZ0</accession>
<dbReference type="Pfam" id="PF00201">
    <property type="entry name" value="UDPGT"/>
    <property type="match status" value="1"/>
</dbReference>
<dbReference type="PANTHER" id="PTHR48050">
    <property type="entry name" value="STEROL 3-BETA-GLUCOSYLTRANSFERASE"/>
    <property type="match status" value="1"/>
</dbReference>
<proteinExistence type="predicted"/>
<protein>
    <submittedName>
        <fullName evidence="1">Zeaxanthin glucosyltransferase</fullName>
        <ecNumber evidence="1">2.4.1.276</ecNumber>
    </submittedName>
</protein>
<gene>
    <name evidence="1" type="primary">crtX</name>
    <name evidence="1" type="ORF">C1752_14305</name>
</gene>
<reference evidence="1 2" key="1">
    <citation type="journal article" date="2018" name="Sci. Rep.">
        <title>A novel species of the marine cyanobacterium Acaryochloris with a unique pigment content and lifestyle.</title>
        <authorList>
            <person name="Partensky F."/>
            <person name="Six C."/>
            <person name="Ratin M."/>
            <person name="Garczarek L."/>
            <person name="Vaulot D."/>
            <person name="Probert I."/>
            <person name="Calteau A."/>
            <person name="Gourvil P."/>
            <person name="Marie D."/>
            <person name="Grebert T."/>
            <person name="Bouchier C."/>
            <person name="Le Panse S."/>
            <person name="Gachenot M."/>
            <person name="Rodriguez F."/>
            <person name="Garrido J.L."/>
        </authorList>
    </citation>
    <scope>NUCLEOTIDE SEQUENCE [LARGE SCALE GENOMIC DNA]</scope>
    <source>
        <strain evidence="1 2">RCC1774</strain>
    </source>
</reference>
<dbReference type="EC" id="2.4.1.276" evidence="1"/>